<dbReference type="HOGENOM" id="CLU_2297061_0_0_1"/>
<dbReference type="PANTHER" id="PTHR45667">
    <property type="entry name" value="S-ADENOSYLMETHIONINE MITOCHONDRIAL CARRIER PROTEIN"/>
    <property type="match status" value="1"/>
</dbReference>
<evidence type="ECO:0000313" key="10">
    <source>
        <dbReference type="Proteomes" id="UP000011087"/>
    </source>
</evidence>
<reference evidence="9" key="3">
    <citation type="submission" date="2016-03" db="UniProtKB">
        <authorList>
            <consortium name="EnsemblProtists"/>
        </authorList>
    </citation>
    <scope>IDENTIFICATION</scope>
</reference>
<comment type="subcellular location">
    <subcellularLocation>
        <location evidence="1">Membrane</location>
        <topology evidence="1">Multi-pass membrane protein</topology>
    </subcellularLocation>
</comment>
<dbReference type="InterPro" id="IPR023395">
    <property type="entry name" value="MCP_dom_sf"/>
</dbReference>
<evidence type="ECO:0000313" key="8">
    <source>
        <dbReference type="EMBL" id="EKX32306.1"/>
    </source>
</evidence>
<dbReference type="InterPro" id="IPR018108">
    <property type="entry name" value="MCP_transmembrane"/>
</dbReference>
<dbReference type="EMBL" id="JH993199">
    <property type="protein sequence ID" value="EKX32306.1"/>
    <property type="molecule type" value="Genomic_DNA"/>
</dbReference>
<gene>
    <name evidence="8" type="ORF">GUITHDRAFT_121538</name>
</gene>
<evidence type="ECO:0000256" key="3">
    <source>
        <dbReference type="ARBA" id="ARBA00022448"/>
    </source>
</evidence>
<dbReference type="KEGG" id="gtt:GUITHDRAFT_121538"/>
<name>L1I7T3_GUITC</name>
<dbReference type="RefSeq" id="XP_005819286.1">
    <property type="nucleotide sequence ID" value="XM_005819229.1"/>
</dbReference>
<accession>L1I7T3</accession>
<comment type="similarity">
    <text evidence="2">Belongs to the mitochondrial carrier (TC 2.A.29) family.</text>
</comment>
<evidence type="ECO:0000256" key="1">
    <source>
        <dbReference type="ARBA" id="ARBA00004141"/>
    </source>
</evidence>
<proteinExistence type="inferred from homology"/>
<reference evidence="8 10" key="1">
    <citation type="journal article" date="2012" name="Nature">
        <title>Algal genomes reveal evolutionary mosaicism and the fate of nucleomorphs.</title>
        <authorList>
            <consortium name="DOE Joint Genome Institute"/>
            <person name="Curtis B.A."/>
            <person name="Tanifuji G."/>
            <person name="Burki F."/>
            <person name="Gruber A."/>
            <person name="Irimia M."/>
            <person name="Maruyama S."/>
            <person name="Arias M.C."/>
            <person name="Ball S.G."/>
            <person name="Gile G.H."/>
            <person name="Hirakawa Y."/>
            <person name="Hopkins J.F."/>
            <person name="Kuo A."/>
            <person name="Rensing S.A."/>
            <person name="Schmutz J."/>
            <person name="Symeonidi A."/>
            <person name="Elias M."/>
            <person name="Eveleigh R.J."/>
            <person name="Herman E.K."/>
            <person name="Klute M.J."/>
            <person name="Nakayama T."/>
            <person name="Obornik M."/>
            <person name="Reyes-Prieto A."/>
            <person name="Armbrust E.V."/>
            <person name="Aves S.J."/>
            <person name="Beiko R.G."/>
            <person name="Coutinho P."/>
            <person name="Dacks J.B."/>
            <person name="Durnford D.G."/>
            <person name="Fast N.M."/>
            <person name="Green B.R."/>
            <person name="Grisdale C.J."/>
            <person name="Hempel F."/>
            <person name="Henrissat B."/>
            <person name="Hoppner M.P."/>
            <person name="Ishida K."/>
            <person name="Kim E."/>
            <person name="Koreny L."/>
            <person name="Kroth P.G."/>
            <person name="Liu Y."/>
            <person name="Malik S.B."/>
            <person name="Maier U.G."/>
            <person name="McRose D."/>
            <person name="Mock T."/>
            <person name="Neilson J.A."/>
            <person name="Onodera N.T."/>
            <person name="Poole A.M."/>
            <person name="Pritham E.J."/>
            <person name="Richards T.A."/>
            <person name="Rocap G."/>
            <person name="Roy S.W."/>
            <person name="Sarai C."/>
            <person name="Schaack S."/>
            <person name="Shirato S."/>
            <person name="Slamovits C.H."/>
            <person name="Spencer D.F."/>
            <person name="Suzuki S."/>
            <person name="Worden A.Z."/>
            <person name="Zauner S."/>
            <person name="Barry K."/>
            <person name="Bell C."/>
            <person name="Bharti A.K."/>
            <person name="Crow J.A."/>
            <person name="Grimwood J."/>
            <person name="Kramer R."/>
            <person name="Lindquist E."/>
            <person name="Lucas S."/>
            <person name="Salamov A."/>
            <person name="McFadden G.I."/>
            <person name="Lane C.E."/>
            <person name="Keeling P.J."/>
            <person name="Gray M.W."/>
            <person name="Grigoriev I.V."/>
            <person name="Archibald J.M."/>
        </authorList>
    </citation>
    <scope>NUCLEOTIDE SEQUENCE</scope>
    <source>
        <strain evidence="8 10">CCMP2712</strain>
    </source>
</reference>
<dbReference type="Proteomes" id="UP000011087">
    <property type="component" value="Unassembled WGS sequence"/>
</dbReference>
<protein>
    <submittedName>
        <fullName evidence="8 9">Uncharacterized protein</fullName>
    </submittedName>
</protein>
<keyword evidence="6" id="KW-1133">Transmembrane helix</keyword>
<dbReference type="OrthoDB" id="276989at2759"/>
<evidence type="ECO:0000256" key="4">
    <source>
        <dbReference type="ARBA" id="ARBA00022692"/>
    </source>
</evidence>
<reference evidence="10" key="2">
    <citation type="submission" date="2012-11" db="EMBL/GenBank/DDBJ databases">
        <authorList>
            <person name="Kuo A."/>
            <person name="Curtis B.A."/>
            <person name="Tanifuji G."/>
            <person name="Burki F."/>
            <person name="Gruber A."/>
            <person name="Irimia M."/>
            <person name="Maruyama S."/>
            <person name="Arias M.C."/>
            <person name="Ball S.G."/>
            <person name="Gile G.H."/>
            <person name="Hirakawa Y."/>
            <person name="Hopkins J.F."/>
            <person name="Rensing S.A."/>
            <person name="Schmutz J."/>
            <person name="Symeonidi A."/>
            <person name="Elias M."/>
            <person name="Eveleigh R.J."/>
            <person name="Herman E.K."/>
            <person name="Klute M.J."/>
            <person name="Nakayama T."/>
            <person name="Obornik M."/>
            <person name="Reyes-Prieto A."/>
            <person name="Armbrust E.V."/>
            <person name="Aves S.J."/>
            <person name="Beiko R.G."/>
            <person name="Coutinho P."/>
            <person name="Dacks J.B."/>
            <person name="Durnford D.G."/>
            <person name="Fast N.M."/>
            <person name="Green B.R."/>
            <person name="Grisdale C."/>
            <person name="Hempe F."/>
            <person name="Henrissat B."/>
            <person name="Hoppner M.P."/>
            <person name="Ishida K.-I."/>
            <person name="Kim E."/>
            <person name="Koreny L."/>
            <person name="Kroth P.G."/>
            <person name="Liu Y."/>
            <person name="Malik S.-B."/>
            <person name="Maier U.G."/>
            <person name="McRose D."/>
            <person name="Mock T."/>
            <person name="Neilson J.A."/>
            <person name="Onodera N.T."/>
            <person name="Poole A.M."/>
            <person name="Pritham E.J."/>
            <person name="Richards T.A."/>
            <person name="Rocap G."/>
            <person name="Roy S.W."/>
            <person name="Sarai C."/>
            <person name="Schaack S."/>
            <person name="Shirato S."/>
            <person name="Slamovits C.H."/>
            <person name="Spencer D.F."/>
            <person name="Suzuki S."/>
            <person name="Worden A.Z."/>
            <person name="Zauner S."/>
            <person name="Barry K."/>
            <person name="Bell C."/>
            <person name="Bharti A.K."/>
            <person name="Crow J.A."/>
            <person name="Grimwood J."/>
            <person name="Kramer R."/>
            <person name="Lindquist E."/>
            <person name="Lucas S."/>
            <person name="Salamov A."/>
            <person name="McFadden G.I."/>
            <person name="Lane C.E."/>
            <person name="Keeling P.J."/>
            <person name="Gray M.W."/>
            <person name="Grigoriev I.V."/>
            <person name="Archibald J.M."/>
        </authorList>
    </citation>
    <scope>NUCLEOTIDE SEQUENCE</scope>
    <source>
        <strain evidence="10">CCMP2712</strain>
    </source>
</reference>
<dbReference type="AlphaFoldDB" id="L1I7T3"/>
<dbReference type="EnsemblProtists" id="EKX32306">
    <property type="protein sequence ID" value="EKX32306"/>
    <property type="gene ID" value="GUITHDRAFT_121538"/>
</dbReference>
<dbReference type="SUPFAM" id="SSF103506">
    <property type="entry name" value="Mitochondrial carrier"/>
    <property type="match status" value="1"/>
</dbReference>
<dbReference type="GO" id="GO:0016020">
    <property type="term" value="C:membrane"/>
    <property type="evidence" value="ECO:0007669"/>
    <property type="project" value="UniProtKB-SubCell"/>
</dbReference>
<sequence>MIYEGVRHRYKKVITPREIQPWEDSCIGAFQGLVNGLVLTPIDTIRSRIMLQGAGGAVGGKTRKEAVGKSEGVVQVWMALRGAVFFTALELAKKTLGVSSS</sequence>
<dbReference type="Gene3D" id="1.50.40.10">
    <property type="entry name" value="Mitochondrial carrier domain"/>
    <property type="match status" value="1"/>
</dbReference>
<keyword evidence="4" id="KW-0812">Transmembrane</keyword>
<organism evidence="8">
    <name type="scientific">Guillardia theta (strain CCMP2712)</name>
    <name type="common">Cryptophyte</name>
    <dbReference type="NCBI Taxonomy" id="905079"/>
    <lineage>
        <taxon>Eukaryota</taxon>
        <taxon>Cryptophyceae</taxon>
        <taxon>Pyrenomonadales</taxon>
        <taxon>Geminigeraceae</taxon>
        <taxon>Guillardia</taxon>
    </lineage>
</organism>
<dbReference type="GeneID" id="17289038"/>
<evidence type="ECO:0000256" key="5">
    <source>
        <dbReference type="ARBA" id="ARBA00022737"/>
    </source>
</evidence>
<keyword evidence="5" id="KW-0677">Repeat</keyword>
<keyword evidence="7" id="KW-0472">Membrane</keyword>
<keyword evidence="10" id="KW-1185">Reference proteome</keyword>
<evidence type="ECO:0000256" key="2">
    <source>
        <dbReference type="ARBA" id="ARBA00006375"/>
    </source>
</evidence>
<dbReference type="PaxDb" id="55529-EKX32306"/>
<evidence type="ECO:0000313" key="9">
    <source>
        <dbReference type="EnsemblProtists" id="EKX32306"/>
    </source>
</evidence>
<evidence type="ECO:0000256" key="6">
    <source>
        <dbReference type="ARBA" id="ARBA00022989"/>
    </source>
</evidence>
<evidence type="ECO:0000256" key="7">
    <source>
        <dbReference type="ARBA" id="ARBA00023136"/>
    </source>
</evidence>
<keyword evidence="3" id="KW-0813">Transport</keyword>
<dbReference type="Pfam" id="PF00153">
    <property type="entry name" value="Mito_carr"/>
    <property type="match status" value="1"/>
</dbReference>